<dbReference type="EMBL" id="CATOUU010000440">
    <property type="protein sequence ID" value="CAI9929761.1"/>
    <property type="molecule type" value="Genomic_DNA"/>
</dbReference>
<evidence type="ECO:0000256" key="1">
    <source>
        <dbReference type="SAM" id="MobiDB-lite"/>
    </source>
</evidence>
<keyword evidence="2" id="KW-1133">Transmembrane helix</keyword>
<keyword evidence="5" id="KW-1185">Reference proteome</keyword>
<feature type="transmembrane region" description="Helical" evidence="2">
    <location>
        <begin position="1013"/>
        <end position="1033"/>
    </location>
</feature>
<feature type="compositionally biased region" description="Basic and acidic residues" evidence="1">
    <location>
        <begin position="10"/>
        <end position="26"/>
    </location>
</feature>
<reference evidence="3" key="1">
    <citation type="submission" date="2023-06" db="EMBL/GenBank/DDBJ databases">
        <authorList>
            <person name="Kurt Z."/>
        </authorList>
    </citation>
    <scope>NUCLEOTIDE SEQUENCE</scope>
</reference>
<protein>
    <submittedName>
        <fullName evidence="3">Transmembrane domain-containing protein</fullName>
    </submittedName>
    <submittedName>
        <fullName evidence="4">Transmembrane_domain-containing protein</fullName>
    </submittedName>
</protein>
<feature type="transmembrane region" description="Helical" evidence="2">
    <location>
        <begin position="595"/>
        <end position="616"/>
    </location>
</feature>
<proteinExistence type="predicted"/>
<feature type="compositionally biased region" description="Polar residues" evidence="1">
    <location>
        <begin position="27"/>
        <end position="38"/>
    </location>
</feature>
<feature type="region of interest" description="Disordered" evidence="1">
    <location>
        <begin position="1"/>
        <end position="50"/>
    </location>
</feature>
<comment type="caution">
    <text evidence="3">The sequence shown here is derived from an EMBL/GenBank/DDBJ whole genome shotgun (WGS) entry which is preliminary data.</text>
</comment>
<gene>
    <name evidence="4" type="ORF">HINF_LOCUS12875</name>
    <name evidence="3" type="ORF">HINF_LOCUS17406</name>
</gene>
<evidence type="ECO:0000313" key="4">
    <source>
        <dbReference type="EMBL" id="CAL5993036.1"/>
    </source>
</evidence>
<dbReference type="EMBL" id="CAXDID020000029">
    <property type="protein sequence ID" value="CAL5993036.1"/>
    <property type="molecule type" value="Genomic_DNA"/>
</dbReference>
<dbReference type="Proteomes" id="UP001642409">
    <property type="component" value="Unassembled WGS sequence"/>
</dbReference>
<reference evidence="4 5" key="2">
    <citation type="submission" date="2024-07" db="EMBL/GenBank/DDBJ databases">
        <authorList>
            <person name="Akdeniz Z."/>
        </authorList>
    </citation>
    <scope>NUCLEOTIDE SEQUENCE [LARGE SCALE GENOMIC DNA]</scope>
</reference>
<feature type="transmembrane region" description="Helical" evidence="2">
    <location>
        <begin position="982"/>
        <end position="1001"/>
    </location>
</feature>
<accession>A0AA86P166</accession>
<evidence type="ECO:0000313" key="3">
    <source>
        <dbReference type="EMBL" id="CAI9929761.1"/>
    </source>
</evidence>
<name>A0AA86P166_9EUKA</name>
<sequence>MSQPQARPFRISDKPTELKVPNEKQSIRITAKFDNNSEPELPENPREPDNWEKIIQPTNMLKSPPKNVNIAPIMPQLYDQQEDSQLLNYLPSNHQQYSIGHERIPLNQTNSLFDPYGFIPQPYQLQPSFNPPYGMQQNQFQTSFQSGFQQQYQLPTDVYTSTYPQYQPQIFQQNIPQQFTQQFSFDHLMAPGFDDLRIPVNNEISPNTVVQSTQPTQVVITIEDAKKEKSSEHQRYSSIQNQINEELQSVALNETKSYQRQPEASNSLDLINQQRYKVVIEKKQEQNKEPKKEPKKIEKPKRKVQEQVHKEAEVINIEIPLKKQEIQEVQNIEVQKPVEKLQAHKEVSKEHSKEIKEALEPKEIKEKPKRVKKTKVIENQPKILNVKENKQEISAQKVDEPHIVQIPIMEPKNSIKVVTTQIEQQQEELPIEFKEQIPQIEIGNQPNNSSQVLIKETQGSIKEESIPKEKSVKESLSLRETTKETKETTEIKLKKKKVHKQKPVDVPIIKVSDEKDKKKKDIIIPQIFEPYVPDTVHVEEQLLQLMHIALLPFGLFISAFMALCGSFLTLIMKMQIFVLKVIQFIIVLQKQPRKFLIPLMLLLMAFPTMVLCTQLTKGLSAFLLIAFPSLIPQRVAERIDFQIDGYNQFDFIENQNINKKLTLLQQFDQAMHSTGRMKAYATYNYEQQVSELLNRIYPLNSLTQDLQYLDQYQIQMEDTEFYKYIDPIVNKKQTESQFNHQFYVQINSENNQYNLLRGLKSSTGPQQYPVQYQLENRRRLQQTQIGLTFMMSDHHGNIVRLILPNDTQFYVNRAQQYLDFNNFTIYLPQNQSTVLIQTISFQNDIEFIDDFQMLTVVDYAELKLYNHNTINDSASETIRLKFITQEIDFDINQPDYIDPISNIILQYMNTKYIHFGEYKMAQYYNKVAQLANISDVIQLYNSAYHPQQQYKQEDLAQLMQLSQQLSYQSTQLFSLGTNHLQYLYLYINKYIQILITVFFMVKYLKPSALDKKSVYVFKLITLITIILSTLLFWNIIASIIYILNPFECASLYVFVMLLTNTHMQKSTLFKIASITFLNSVLRKLQQYELHLEIIVNILQVYYLVSIITEKQFLKKWLNQYTNKEIFNQSGNCEQLAGQNDLQIQFLLFSVGHPQFANFDQKLTKQLKIFTILDNFKKRKAKQRTKKQLQQQHIQNAQVQKQLPEKRVTRQFIQLLPPHFSFTLHLYSMCSAPWHYMVQKFNLFNIATENGYANISTNIKIVTNDAAHHMAKREHLNMHVPSFCLPGLIALSDLKKRVPSSFPRFDFQMDWFISKLMIGLFIIPQQALKPEFGYQFKLKFFQQPSKKFKQKVLQESQESVKPLLDLNWILGVDEYDLGTKILMHTTLGFDAQSIIKQQNKYSYFTSMLIYPFVQFEKELKFKQISGQSYMGCLRQILTQDSGVLVMQKDAPVGSIIRDDYIPKLSLQEIIFILTFSMNDVNSSGLLSQSQIQTITYTDRLQSFLLDTYEVLARGILGKQENDSVDLPQQIDEYKLMWVLNNMPLFKDDYEQDIFGLENIVDVFEKKAGDILNWSDLVQMKYKDDEIQAKFIELVTKKSIIQKYDQEVQKLSDYLNLAMIKYYQILTLRIVQYVMDTVNLLLFRSQSYIPKVDPLQTEENQTFMAQDGHCNVRDCQLSDCEVCAQKYVDAVLNHRQFLFCDFCQICQDEICEKILKPLAKTELYGVKYHQKLIKRSLKQCQCGEDVIGVISQAGFMTQDFVSYVLSQETQYYGSVLNNEKIKMPPISARACFVKYQKANKDYTAMMRLRTVADSIYSIGIIKARLNFMGLSLPFTEQGISKKFWLQSRIITHQQQLQLLTTILKAKHSAFRTVKIYNYNNQIVWTADKETKEDILACPQNWSWALLQ</sequence>
<feature type="region of interest" description="Disordered" evidence="1">
    <location>
        <begin position="282"/>
        <end position="305"/>
    </location>
</feature>
<feature type="transmembrane region" description="Helical" evidence="2">
    <location>
        <begin position="550"/>
        <end position="574"/>
    </location>
</feature>
<evidence type="ECO:0000256" key="2">
    <source>
        <dbReference type="SAM" id="Phobius"/>
    </source>
</evidence>
<keyword evidence="2 3" id="KW-0812">Transmembrane</keyword>
<organism evidence="3">
    <name type="scientific">Hexamita inflata</name>
    <dbReference type="NCBI Taxonomy" id="28002"/>
    <lineage>
        <taxon>Eukaryota</taxon>
        <taxon>Metamonada</taxon>
        <taxon>Diplomonadida</taxon>
        <taxon>Hexamitidae</taxon>
        <taxon>Hexamitinae</taxon>
        <taxon>Hexamita</taxon>
    </lineage>
</organism>
<evidence type="ECO:0000313" key="5">
    <source>
        <dbReference type="Proteomes" id="UP001642409"/>
    </source>
</evidence>
<keyword evidence="2" id="KW-0472">Membrane</keyword>